<dbReference type="OrthoDB" id="3197907at2759"/>
<dbReference type="AlphaFoldDB" id="A0A9P6AJ92"/>
<protein>
    <recommendedName>
        <fullName evidence="3">Transposase</fullName>
    </recommendedName>
</protein>
<name>A0A9P6AJ92_9AGAM</name>
<comment type="caution">
    <text evidence="1">The sequence shown here is derived from an EMBL/GenBank/DDBJ whole genome shotgun (WGS) entry which is preliminary data.</text>
</comment>
<evidence type="ECO:0008006" key="3">
    <source>
        <dbReference type="Google" id="ProtNLM"/>
    </source>
</evidence>
<evidence type="ECO:0000313" key="1">
    <source>
        <dbReference type="EMBL" id="KAF9506743.1"/>
    </source>
</evidence>
<reference evidence="1" key="1">
    <citation type="journal article" date="2020" name="Nat. Commun.">
        <title>Large-scale genome sequencing of mycorrhizal fungi provides insights into the early evolution of symbiotic traits.</title>
        <authorList>
            <person name="Miyauchi S."/>
            <person name="Kiss E."/>
            <person name="Kuo A."/>
            <person name="Drula E."/>
            <person name="Kohler A."/>
            <person name="Sanchez-Garcia M."/>
            <person name="Morin E."/>
            <person name="Andreopoulos B."/>
            <person name="Barry K.W."/>
            <person name="Bonito G."/>
            <person name="Buee M."/>
            <person name="Carver A."/>
            <person name="Chen C."/>
            <person name="Cichocki N."/>
            <person name="Clum A."/>
            <person name="Culley D."/>
            <person name="Crous P.W."/>
            <person name="Fauchery L."/>
            <person name="Girlanda M."/>
            <person name="Hayes R.D."/>
            <person name="Keri Z."/>
            <person name="LaButti K."/>
            <person name="Lipzen A."/>
            <person name="Lombard V."/>
            <person name="Magnuson J."/>
            <person name="Maillard F."/>
            <person name="Murat C."/>
            <person name="Nolan M."/>
            <person name="Ohm R.A."/>
            <person name="Pangilinan J."/>
            <person name="Pereira M.F."/>
            <person name="Perotto S."/>
            <person name="Peter M."/>
            <person name="Pfister S."/>
            <person name="Riley R."/>
            <person name="Sitrit Y."/>
            <person name="Stielow J.B."/>
            <person name="Szollosi G."/>
            <person name="Zifcakova L."/>
            <person name="Stursova M."/>
            <person name="Spatafora J.W."/>
            <person name="Tedersoo L."/>
            <person name="Vaario L.M."/>
            <person name="Yamada A."/>
            <person name="Yan M."/>
            <person name="Wang P."/>
            <person name="Xu J."/>
            <person name="Bruns T."/>
            <person name="Baldrian P."/>
            <person name="Vilgalys R."/>
            <person name="Dunand C."/>
            <person name="Henrissat B."/>
            <person name="Grigoriev I.V."/>
            <person name="Hibbett D."/>
            <person name="Nagy L.G."/>
            <person name="Martin F.M."/>
        </authorList>
    </citation>
    <scope>NUCLEOTIDE SEQUENCE</scope>
    <source>
        <strain evidence="1">UP504</strain>
    </source>
</reference>
<dbReference type="EMBL" id="MU129101">
    <property type="protein sequence ID" value="KAF9506743.1"/>
    <property type="molecule type" value="Genomic_DNA"/>
</dbReference>
<proteinExistence type="predicted"/>
<organism evidence="1 2">
    <name type="scientific">Hydnum rufescens UP504</name>
    <dbReference type="NCBI Taxonomy" id="1448309"/>
    <lineage>
        <taxon>Eukaryota</taxon>
        <taxon>Fungi</taxon>
        <taxon>Dikarya</taxon>
        <taxon>Basidiomycota</taxon>
        <taxon>Agaricomycotina</taxon>
        <taxon>Agaricomycetes</taxon>
        <taxon>Cantharellales</taxon>
        <taxon>Hydnaceae</taxon>
        <taxon>Hydnum</taxon>
    </lineage>
</organism>
<gene>
    <name evidence="1" type="ORF">BS47DRAFT_1367146</name>
</gene>
<sequence>MAQAKSDKEHAHIKSEKKAELYKCAVTDYWVSHAGFPKAIHPQSLHDILNWPQYAGLSISTLSHRINGKQDIHEFNASKCHFTDEEANILIDHALQEAEHSFPFTHQSLYENGHKILKCKCKIQDTPFKPLGKNWTSNFLGRYRHHISTYWSTSLHESRGCVVNTHTKGGWFKLLRQALDGEFSKGVPIDPENIGKKSQYKIVTGNCETITAMCTIMANGTSLRPTVIFKGSLLQTWWKSSNPDHNITGANIAMSEKGWTDGDIRLACTLDSRTRHYWGPSPPTLVVA</sequence>
<keyword evidence="2" id="KW-1185">Reference proteome</keyword>
<accession>A0A9P6AJ92</accession>
<evidence type="ECO:0000313" key="2">
    <source>
        <dbReference type="Proteomes" id="UP000886523"/>
    </source>
</evidence>
<dbReference type="Proteomes" id="UP000886523">
    <property type="component" value="Unassembled WGS sequence"/>
</dbReference>